<dbReference type="InterPro" id="IPR036390">
    <property type="entry name" value="WH_DNA-bd_sf"/>
</dbReference>
<evidence type="ECO:0000313" key="5">
    <source>
        <dbReference type="EMBL" id="SFQ86001.1"/>
    </source>
</evidence>
<dbReference type="InterPro" id="IPR000835">
    <property type="entry name" value="HTH_MarR-typ"/>
</dbReference>
<protein>
    <submittedName>
        <fullName evidence="5">DNA-binding transcriptional regulator, MarR family</fullName>
    </submittedName>
</protein>
<feature type="domain" description="HTH marR-type" evidence="4">
    <location>
        <begin position="7"/>
        <end position="139"/>
    </location>
</feature>
<dbReference type="PANTHER" id="PTHR42756:SF1">
    <property type="entry name" value="TRANSCRIPTIONAL REPRESSOR OF EMRAB OPERON"/>
    <property type="match status" value="1"/>
</dbReference>
<evidence type="ECO:0000313" key="6">
    <source>
        <dbReference type="Proteomes" id="UP000182762"/>
    </source>
</evidence>
<reference evidence="5 6" key="1">
    <citation type="submission" date="2016-10" db="EMBL/GenBank/DDBJ databases">
        <authorList>
            <person name="Varghese N."/>
            <person name="Submissions S."/>
        </authorList>
    </citation>
    <scope>NUCLEOTIDE SEQUENCE [LARGE SCALE GENOMIC DNA]</scope>
    <source>
        <strain evidence="5 6">DSM 13796</strain>
    </source>
</reference>
<dbReference type="SMART" id="SM00347">
    <property type="entry name" value="HTH_MARR"/>
    <property type="match status" value="1"/>
</dbReference>
<dbReference type="GO" id="GO:0003677">
    <property type="term" value="F:DNA binding"/>
    <property type="evidence" value="ECO:0007669"/>
    <property type="project" value="UniProtKB-KW"/>
</dbReference>
<dbReference type="PANTHER" id="PTHR42756">
    <property type="entry name" value="TRANSCRIPTIONAL REGULATOR, MARR"/>
    <property type="match status" value="1"/>
</dbReference>
<dbReference type="PRINTS" id="PR00598">
    <property type="entry name" value="HTHMARR"/>
</dbReference>
<proteinExistence type="predicted"/>
<name>A0A1I6BYJ2_9BACI</name>
<accession>A0A1I6BYJ2</accession>
<evidence type="ECO:0000256" key="1">
    <source>
        <dbReference type="ARBA" id="ARBA00023015"/>
    </source>
</evidence>
<keyword evidence="6" id="KW-1185">Reference proteome</keyword>
<dbReference type="Gene3D" id="1.10.10.10">
    <property type="entry name" value="Winged helix-like DNA-binding domain superfamily/Winged helix DNA-binding domain"/>
    <property type="match status" value="1"/>
</dbReference>
<evidence type="ECO:0000259" key="4">
    <source>
        <dbReference type="PROSITE" id="PS50995"/>
    </source>
</evidence>
<keyword evidence="1" id="KW-0805">Transcription regulation</keyword>
<keyword evidence="2 5" id="KW-0238">DNA-binding</keyword>
<organism evidence="5 6">
    <name type="scientific">Priestia endophytica DSM 13796</name>
    <dbReference type="NCBI Taxonomy" id="1121089"/>
    <lineage>
        <taxon>Bacteria</taxon>
        <taxon>Bacillati</taxon>
        <taxon>Bacillota</taxon>
        <taxon>Bacilli</taxon>
        <taxon>Bacillales</taxon>
        <taxon>Bacillaceae</taxon>
        <taxon>Priestia</taxon>
    </lineage>
</organism>
<dbReference type="PROSITE" id="PS50995">
    <property type="entry name" value="HTH_MARR_2"/>
    <property type="match status" value="1"/>
</dbReference>
<comment type="caution">
    <text evidence="5">The sequence shown here is derived from an EMBL/GenBank/DDBJ whole genome shotgun (WGS) entry which is preliminary data.</text>
</comment>
<dbReference type="Proteomes" id="UP000182762">
    <property type="component" value="Unassembled WGS sequence"/>
</dbReference>
<gene>
    <name evidence="5" type="ORF">SAMN02745910_04531</name>
</gene>
<dbReference type="Pfam" id="PF01047">
    <property type="entry name" value="MarR"/>
    <property type="match status" value="1"/>
</dbReference>
<keyword evidence="3" id="KW-0804">Transcription</keyword>
<sequence length="144" mass="16558">MANGETINKAHRTMMSITKKIRLAAKHNLHPHNITPLQFQTLFLLDCERSLYVKELVTELNIKPSAATLIVDRLSEQELVHRYHDKKDRRMVKVELAPKGRALVREVKGKHLEMLTNYFSILGPKEQETLVDLLGKLEKNIPVA</sequence>
<evidence type="ECO:0000256" key="2">
    <source>
        <dbReference type="ARBA" id="ARBA00023125"/>
    </source>
</evidence>
<dbReference type="GeneID" id="93713064"/>
<evidence type="ECO:0000256" key="3">
    <source>
        <dbReference type="ARBA" id="ARBA00023163"/>
    </source>
</evidence>
<dbReference type="RefSeq" id="WP_061802968.1">
    <property type="nucleotide sequence ID" value="NZ_FOXX01000017.1"/>
</dbReference>
<dbReference type="SUPFAM" id="SSF46785">
    <property type="entry name" value="Winged helix' DNA-binding domain"/>
    <property type="match status" value="1"/>
</dbReference>
<dbReference type="EMBL" id="FOXX01000017">
    <property type="protein sequence ID" value="SFQ86001.1"/>
    <property type="molecule type" value="Genomic_DNA"/>
</dbReference>
<dbReference type="InterPro" id="IPR036388">
    <property type="entry name" value="WH-like_DNA-bd_sf"/>
</dbReference>